<organism evidence="1 2">
    <name type="scientific">Cytobacillus citreus</name>
    <dbReference type="NCBI Taxonomy" id="2833586"/>
    <lineage>
        <taxon>Bacteria</taxon>
        <taxon>Bacillati</taxon>
        <taxon>Bacillota</taxon>
        <taxon>Bacilli</taxon>
        <taxon>Bacillales</taxon>
        <taxon>Bacillaceae</taxon>
        <taxon>Cytobacillus</taxon>
    </lineage>
</organism>
<dbReference type="EMBL" id="JAGYPM010000004">
    <property type="protein sequence ID" value="MBS4192282.1"/>
    <property type="molecule type" value="Genomic_DNA"/>
</dbReference>
<keyword evidence="2" id="KW-1185">Reference proteome</keyword>
<protein>
    <submittedName>
        <fullName evidence="1">TetR family transcriptional regulator</fullName>
    </submittedName>
</protein>
<dbReference type="Gene3D" id="1.10.357.10">
    <property type="entry name" value="Tetracycline Repressor, domain 2"/>
    <property type="match status" value="1"/>
</dbReference>
<evidence type="ECO:0000313" key="2">
    <source>
        <dbReference type="Proteomes" id="UP000681027"/>
    </source>
</evidence>
<reference evidence="1 2" key="1">
    <citation type="submission" date="2021-05" db="EMBL/GenBank/DDBJ databases">
        <title>Novel Bacillus species.</title>
        <authorList>
            <person name="Liu G."/>
        </authorList>
    </citation>
    <scope>NUCLEOTIDE SEQUENCE [LARGE SCALE GENOMIC DNA]</scope>
    <source>
        <strain evidence="1 2">FJAT-49705</strain>
    </source>
</reference>
<name>A0ABS5NWR5_9BACI</name>
<evidence type="ECO:0000313" key="1">
    <source>
        <dbReference type="EMBL" id="MBS4192282.1"/>
    </source>
</evidence>
<comment type="caution">
    <text evidence="1">The sequence shown here is derived from an EMBL/GenBank/DDBJ whole genome shotgun (WGS) entry which is preliminary data.</text>
</comment>
<gene>
    <name evidence="1" type="ORF">KHA94_19145</name>
</gene>
<dbReference type="Proteomes" id="UP000681027">
    <property type="component" value="Unassembled WGS sequence"/>
</dbReference>
<proteinExistence type="predicted"/>
<sequence>MLLRHREGVTLRNEGPQRANEAVEAYLLKEQNIGRIHDKLHSRAVADLLLGSCFQHAFQLIFLGKEETKEDRSEFANRILDTLFPGQV</sequence>
<accession>A0ABS5NWR5</accession>